<evidence type="ECO:0000313" key="1">
    <source>
        <dbReference type="EMBL" id="PXF56570.1"/>
    </source>
</evidence>
<keyword evidence="1" id="KW-0378">Hydrolase</keyword>
<comment type="caution">
    <text evidence="1">The sequence shown here is derived from an EMBL/GenBank/DDBJ whole genome shotgun (WGS) entry which is preliminary data.</text>
</comment>
<reference evidence="1" key="1">
    <citation type="submission" date="2018-01" db="EMBL/GenBank/DDBJ databases">
        <authorList>
            <person name="Krukenberg V."/>
        </authorList>
    </citation>
    <scope>NUCLEOTIDE SEQUENCE</scope>
    <source>
        <strain evidence="1">E20ANME2</strain>
    </source>
</reference>
<name>A0AC61KY08_9EURY</name>
<dbReference type="EMBL" id="PQXF01000097">
    <property type="protein sequence ID" value="PXF56570.1"/>
    <property type="molecule type" value="Genomic_DNA"/>
</dbReference>
<evidence type="ECO:0000313" key="2">
    <source>
        <dbReference type="Proteomes" id="UP000248329"/>
    </source>
</evidence>
<gene>
    <name evidence="1" type="ORF">C4B59_16725</name>
</gene>
<accession>A0AC61KY08</accession>
<organism evidence="1 2">
    <name type="scientific">Candidatus Methanogaster sp</name>
    <dbReference type="NCBI Taxonomy" id="3386292"/>
    <lineage>
        <taxon>Archaea</taxon>
        <taxon>Methanobacteriati</taxon>
        <taxon>Methanobacteriota</taxon>
        <taxon>Stenosarchaea group</taxon>
        <taxon>Methanomicrobia</taxon>
        <taxon>Methanosarcinales</taxon>
        <taxon>ANME-2 cluster</taxon>
        <taxon>Candidatus Methanogasteraceae</taxon>
        <taxon>Candidatus Methanogaster</taxon>
    </lineage>
</organism>
<protein>
    <submittedName>
        <fullName evidence="1">Alpha hydrolase</fullName>
    </submittedName>
</protein>
<sequence length="197" mass="21943">MDIFVLFSGGKDSSLSAILLEPFFNVTLATCNFGFVETWKPAAKVASELGFPHEVLRIDDAILESACEVAVSDGYPNRAINQIHGCALSSAADGHAIIADGTRRDDRVPMLDLSDARRIEDRSGCIYVRPLLGYGRHAVDALVNDHLEIAEDESEEIEKSDYEVELRSMIKERHGAGMVHEIFPRHHLQSRVVRRKK</sequence>
<dbReference type="Proteomes" id="UP000248329">
    <property type="component" value="Unassembled WGS sequence"/>
</dbReference>
<proteinExistence type="predicted"/>